<dbReference type="AlphaFoldDB" id="A0A369J8E3"/>
<evidence type="ECO:0000256" key="1">
    <source>
        <dbReference type="SAM" id="MobiDB-lite"/>
    </source>
</evidence>
<dbReference type="EMBL" id="LUEZ02000122">
    <property type="protein sequence ID" value="RDB16877.1"/>
    <property type="molecule type" value="Genomic_DNA"/>
</dbReference>
<feature type="compositionally biased region" description="Basic and acidic residues" evidence="1">
    <location>
        <begin position="1"/>
        <end position="10"/>
    </location>
</feature>
<comment type="caution">
    <text evidence="2">The sequence shown here is derived from an EMBL/GenBank/DDBJ whole genome shotgun (WGS) entry which is preliminary data.</text>
</comment>
<evidence type="ECO:0000313" key="3">
    <source>
        <dbReference type="Proteomes" id="UP000076154"/>
    </source>
</evidence>
<reference evidence="2" key="1">
    <citation type="submission" date="2018-04" db="EMBL/GenBank/DDBJ databases">
        <title>Whole genome sequencing of Hypsizygus marmoreus.</title>
        <authorList>
            <person name="Choi I.-G."/>
            <person name="Min B."/>
            <person name="Kim J.-G."/>
            <person name="Kim S."/>
            <person name="Oh Y.-L."/>
            <person name="Kong W.-S."/>
            <person name="Park H."/>
            <person name="Jeong J."/>
            <person name="Song E.-S."/>
        </authorList>
    </citation>
    <scope>NUCLEOTIDE SEQUENCE [LARGE SCALE GENOMIC DNA]</scope>
    <source>
        <strain evidence="2">51987-8</strain>
    </source>
</reference>
<accession>A0A369J8E3</accession>
<protein>
    <submittedName>
        <fullName evidence="2">Uncharacterized protein</fullName>
    </submittedName>
</protein>
<sequence length="174" mass="19126">MRDKDIRSTQEEVSEETPPYSGSTIDAFLIGDQCSEVCIVQVPPDLGFDKATAVEHVAFDIWVMPHNVYAEAVIDMTSRFFRTNSVLTKSGAYVPLGMEFTICYAEQRSGEVNTIIKKLTGGCLWIGNLLVFKHDRSGGIVNVVDADSRNALAAVDRWAILSVSQSSGSIEFLE</sequence>
<name>A0A369J8E3_HYPMA</name>
<dbReference type="InParanoid" id="A0A369J8E3"/>
<gene>
    <name evidence="2" type="ORF">Hypma_002443</name>
</gene>
<feature type="region of interest" description="Disordered" evidence="1">
    <location>
        <begin position="1"/>
        <end position="20"/>
    </location>
</feature>
<organism evidence="2 3">
    <name type="scientific">Hypsizygus marmoreus</name>
    <name type="common">White beech mushroom</name>
    <name type="synonym">Agaricus marmoreus</name>
    <dbReference type="NCBI Taxonomy" id="39966"/>
    <lineage>
        <taxon>Eukaryota</taxon>
        <taxon>Fungi</taxon>
        <taxon>Dikarya</taxon>
        <taxon>Basidiomycota</taxon>
        <taxon>Agaricomycotina</taxon>
        <taxon>Agaricomycetes</taxon>
        <taxon>Agaricomycetidae</taxon>
        <taxon>Agaricales</taxon>
        <taxon>Tricholomatineae</taxon>
        <taxon>Lyophyllaceae</taxon>
        <taxon>Hypsizygus</taxon>
    </lineage>
</organism>
<proteinExistence type="predicted"/>
<keyword evidence="3" id="KW-1185">Reference proteome</keyword>
<evidence type="ECO:0000313" key="2">
    <source>
        <dbReference type="EMBL" id="RDB16877.1"/>
    </source>
</evidence>
<dbReference type="Proteomes" id="UP000076154">
    <property type="component" value="Unassembled WGS sequence"/>
</dbReference>